<evidence type="ECO:0000313" key="3">
    <source>
        <dbReference type="Proteomes" id="UP001222325"/>
    </source>
</evidence>
<dbReference type="InterPro" id="IPR029058">
    <property type="entry name" value="AB_hydrolase_fold"/>
</dbReference>
<accession>A0AAD6UG88</accession>
<dbReference type="Proteomes" id="UP001222325">
    <property type="component" value="Unassembled WGS sequence"/>
</dbReference>
<protein>
    <submittedName>
        <fullName evidence="2">Alpha/Beta hydrolase protein</fullName>
    </submittedName>
</protein>
<dbReference type="AlphaFoldDB" id="A0AAD6UG88"/>
<dbReference type="GO" id="GO:0016787">
    <property type="term" value="F:hydrolase activity"/>
    <property type="evidence" value="ECO:0007669"/>
    <property type="project" value="UniProtKB-KW"/>
</dbReference>
<evidence type="ECO:0000259" key="1">
    <source>
        <dbReference type="Pfam" id="PF12697"/>
    </source>
</evidence>
<reference evidence="2" key="1">
    <citation type="submission" date="2023-03" db="EMBL/GenBank/DDBJ databases">
        <title>Massive genome expansion in bonnet fungi (Mycena s.s.) driven by repeated elements and novel gene families across ecological guilds.</title>
        <authorList>
            <consortium name="Lawrence Berkeley National Laboratory"/>
            <person name="Harder C.B."/>
            <person name="Miyauchi S."/>
            <person name="Viragh M."/>
            <person name="Kuo A."/>
            <person name="Thoen E."/>
            <person name="Andreopoulos B."/>
            <person name="Lu D."/>
            <person name="Skrede I."/>
            <person name="Drula E."/>
            <person name="Henrissat B."/>
            <person name="Morin E."/>
            <person name="Kohler A."/>
            <person name="Barry K."/>
            <person name="LaButti K."/>
            <person name="Morin E."/>
            <person name="Salamov A."/>
            <person name="Lipzen A."/>
            <person name="Mereny Z."/>
            <person name="Hegedus B."/>
            <person name="Baldrian P."/>
            <person name="Stursova M."/>
            <person name="Weitz H."/>
            <person name="Taylor A."/>
            <person name="Grigoriev I.V."/>
            <person name="Nagy L.G."/>
            <person name="Martin F."/>
            <person name="Kauserud H."/>
        </authorList>
    </citation>
    <scope>NUCLEOTIDE SEQUENCE</scope>
    <source>
        <strain evidence="2">CBHHK173m</strain>
    </source>
</reference>
<keyword evidence="3" id="KW-1185">Reference proteome</keyword>
<dbReference type="Pfam" id="PF12697">
    <property type="entry name" value="Abhydrolase_6"/>
    <property type="match status" value="1"/>
</dbReference>
<dbReference type="Gene3D" id="3.40.50.1820">
    <property type="entry name" value="alpha/beta hydrolase"/>
    <property type="match status" value="1"/>
</dbReference>
<gene>
    <name evidence="2" type="ORF">B0H15DRAFT_769341</name>
</gene>
<dbReference type="InterPro" id="IPR000073">
    <property type="entry name" value="AB_hydrolase_1"/>
</dbReference>
<proteinExistence type="predicted"/>
<feature type="non-terminal residue" evidence="2">
    <location>
        <position position="1"/>
    </location>
</feature>
<dbReference type="EMBL" id="JARJCN010000004">
    <property type="protein sequence ID" value="KAJ7101353.1"/>
    <property type="molecule type" value="Genomic_DNA"/>
</dbReference>
<organism evidence="2 3">
    <name type="scientific">Mycena belliarum</name>
    <dbReference type="NCBI Taxonomy" id="1033014"/>
    <lineage>
        <taxon>Eukaryota</taxon>
        <taxon>Fungi</taxon>
        <taxon>Dikarya</taxon>
        <taxon>Basidiomycota</taxon>
        <taxon>Agaricomycotina</taxon>
        <taxon>Agaricomycetes</taxon>
        <taxon>Agaricomycetidae</taxon>
        <taxon>Agaricales</taxon>
        <taxon>Marasmiineae</taxon>
        <taxon>Mycenaceae</taxon>
        <taxon>Mycena</taxon>
    </lineage>
</organism>
<comment type="caution">
    <text evidence="2">The sequence shown here is derived from an EMBL/GenBank/DDBJ whole genome shotgun (WGS) entry which is preliminary data.</text>
</comment>
<dbReference type="SUPFAM" id="SSF53474">
    <property type="entry name" value="alpha/beta-Hydrolases"/>
    <property type="match status" value="1"/>
</dbReference>
<name>A0AAD6UG88_9AGAR</name>
<keyword evidence="2" id="KW-0378">Hydrolase</keyword>
<evidence type="ECO:0000313" key="2">
    <source>
        <dbReference type="EMBL" id="KAJ7101353.1"/>
    </source>
</evidence>
<sequence>VHEAWALDWQTHGDSAVLNQKLLETSPSRVYGGVSASEWAEGIAAFLRSTHMNGKWIVAVGHSAGAGAMVLLTQAFSLATLPYAALVLVEPTMITREHFYRNVDDRMAPLELAAAATAARRTRWRSRDEAHTWLARRIPWKSWDARVARPLSTHGLAEAPGGSVVLKCALNQEALGYADTAPQFAAAEQLGRISHAVPVHLVWARDSLVCAQLSHIFGNGSAGRVAASTATLEGGHQIVQENPDAVADAICAVLDTLRPSRSKL</sequence>
<feature type="domain" description="AB hydrolase-1" evidence="1">
    <location>
        <begin position="4"/>
        <end position="249"/>
    </location>
</feature>